<evidence type="ECO:0000313" key="2">
    <source>
        <dbReference type="EMBL" id="CAF5046866.1"/>
    </source>
</evidence>
<accession>A0A8S3EC26</accession>
<organism evidence="2 3">
    <name type="scientific">Rotaria magnacalcarata</name>
    <dbReference type="NCBI Taxonomy" id="392030"/>
    <lineage>
        <taxon>Eukaryota</taxon>
        <taxon>Metazoa</taxon>
        <taxon>Spiralia</taxon>
        <taxon>Gnathifera</taxon>
        <taxon>Rotifera</taxon>
        <taxon>Eurotatoria</taxon>
        <taxon>Bdelloidea</taxon>
        <taxon>Philodinida</taxon>
        <taxon>Philodinidae</taxon>
        <taxon>Rotaria</taxon>
    </lineage>
</organism>
<feature type="compositionally biased region" description="Acidic residues" evidence="1">
    <location>
        <begin position="27"/>
        <end position="42"/>
    </location>
</feature>
<evidence type="ECO:0000313" key="3">
    <source>
        <dbReference type="Proteomes" id="UP000681720"/>
    </source>
</evidence>
<reference evidence="2" key="1">
    <citation type="submission" date="2021-02" db="EMBL/GenBank/DDBJ databases">
        <authorList>
            <person name="Nowell W R."/>
        </authorList>
    </citation>
    <scope>NUCLEOTIDE SEQUENCE</scope>
</reference>
<protein>
    <submittedName>
        <fullName evidence="2">Uncharacterized protein</fullName>
    </submittedName>
</protein>
<feature type="region of interest" description="Disordered" evidence="1">
    <location>
        <begin position="19"/>
        <end position="42"/>
    </location>
</feature>
<dbReference type="AlphaFoldDB" id="A0A8S3EC26"/>
<dbReference type="EMBL" id="CAJOBJ010227400">
    <property type="protein sequence ID" value="CAF5046866.1"/>
    <property type="molecule type" value="Genomic_DNA"/>
</dbReference>
<dbReference type="Proteomes" id="UP000681720">
    <property type="component" value="Unassembled WGS sequence"/>
</dbReference>
<sequence>MIFFINQVIQYDRHAQATTFGTSQIDKDDDEDDDHDSDDTMS</sequence>
<evidence type="ECO:0000256" key="1">
    <source>
        <dbReference type="SAM" id="MobiDB-lite"/>
    </source>
</evidence>
<proteinExistence type="predicted"/>
<feature type="non-terminal residue" evidence="2">
    <location>
        <position position="42"/>
    </location>
</feature>
<name>A0A8S3EC26_9BILA</name>
<gene>
    <name evidence="2" type="ORF">GIL414_LOCUS59738</name>
</gene>
<comment type="caution">
    <text evidence="2">The sequence shown here is derived from an EMBL/GenBank/DDBJ whole genome shotgun (WGS) entry which is preliminary data.</text>
</comment>